<sequence>MNIHKLVLLISVLILPTPALLAANARDLAQPAANKSPVVLPAQPATQTQATTPSQTVVNPKVTAPTLDIKVPQNSPLTEKPIHLANNKQLYLTNGQSIVRSGVRGLNVIGVNGTVQTTYNNAILYEGVNREVWINANGAKTKIGMFARIQTSNIIASPAMEVGNVTQANSDEGSVGRKPINMRPKAQVLTQGTDGGQEATPPGTSFGLGDDLGLEATDLVADPGPPTLAPVSLSVTTDSVVATAIVTVNPEQRKFKLHWGDDQVENINLLTPSRSLGTGNGEAKDVDGGIQYTFQHVYQAPGGRKIIIAVSTDAEGEKSNTTKAVEIVARYKLSFYPISLRFPDHLDAFFESYSEMRVDLNVLDGRRNLLFHKKWEKSILTNPTTNYGGESIRWRLDGSNFSREVSVTDEPITIYLVLREQDGLGEDGSALNTVSDIVTAPFRALQYIKEKVDVEFEPFVTDRSLHIHPNDSTASGDKSRSYIRTSAHEIGNEEGSVYSTFSYDFKLIVPVDTETPVFIMD</sequence>
<accession>A0A3B1BFY1</accession>
<evidence type="ECO:0000313" key="1">
    <source>
        <dbReference type="EMBL" id="VAX09340.1"/>
    </source>
</evidence>
<dbReference type="AlphaFoldDB" id="A0A3B1BFY1"/>
<proteinExistence type="predicted"/>
<reference evidence="1" key="1">
    <citation type="submission" date="2018-06" db="EMBL/GenBank/DDBJ databases">
        <authorList>
            <person name="Zhirakovskaya E."/>
        </authorList>
    </citation>
    <scope>NUCLEOTIDE SEQUENCE</scope>
</reference>
<organism evidence="1">
    <name type="scientific">hydrothermal vent metagenome</name>
    <dbReference type="NCBI Taxonomy" id="652676"/>
    <lineage>
        <taxon>unclassified sequences</taxon>
        <taxon>metagenomes</taxon>
        <taxon>ecological metagenomes</taxon>
    </lineage>
</organism>
<protein>
    <submittedName>
        <fullName evidence="1">Uncharacterized protein</fullName>
    </submittedName>
</protein>
<gene>
    <name evidence="1" type="ORF">MNBD_GAMMA26-1872</name>
</gene>
<name>A0A3B1BFY1_9ZZZZ</name>
<dbReference type="EMBL" id="UOFX01000051">
    <property type="protein sequence ID" value="VAX09340.1"/>
    <property type="molecule type" value="Genomic_DNA"/>
</dbReference>